<protein>
    <submittedName>
        <fullName evidence="1">Uncharacterized protein</fullName>
    </submittedName>
</protein>
<sequence>MAIAYNVSRLHNKIVKNKRGIYLYHLKKYSKIIIYNQILSEKMVFLYLYLSCIILLRTETLYKTIENIPIKIIRKELSQNKFNLLMQQPHIDIHLGCIIIHFNITCSLG</sequence>
<dbReference type="AlphaFoldDB" id="A0AB74R3P1"/>
<evidence type="ECO:0000313" key="2">
    <source>
        <dbReference type="Proteomes" id="UP000372533"/>
    </source>
</evidence>
<organism evidence="1 2">
    <name type="scientific">Clostridioides difficile</name>
    <name type="common">Peptoclostridium difficile</name>
    <dbReference type="NCBI Taxonomy" id="1496"/>
    <lineage>
        <taxon>Bacteria</taxon>
        <taxon>Bacillati</taxon>
        <taxon>Bacillota</taxon>
        <taxon>Clostridia</taxon>
        <taxon>Peptostreptococcales</taxon>
        <taxon>Peptostreptococcaceae</taxon>
        <taxon>Clostridioides</taxon>
    </lineage>
</organism>
<comment type="caution">
    <text evidence="1">The sequence shown here is derived from an EMBL/GenBank/DDBJ whole genome shotgun (WGS) entry which is preliminary data.</text>
</comment>
<reference evidence="1 2" key="1">
    <citation type="submission" date="2019-04" db="EMBL/GenBank/DDBJ databases">
        <authorList>
            <consortium name="Pathogen Informatics"/>
        </authorList>
    </citation>
    <scope>NUCLEOTIDE SEQUENCE [LARGE SCALE GENOMIC DNA]</scope>
    <source>
        <strain evidence="2">tl291</strain>
    </source>
</reference>
<dbReference type="EMBL" id="CAAJVP010000008">
    <property type="protein sequence ID" value="VHY07430.1"/>
    <property type="molecule type" value="Genomic_DNA"/>
</dbReference>
<gene>
    <name evidence="1" type="ORF">SAMEA1402366_01971</name>
</gene>
<name>A0AB74R3P1_CLODI</name>
<evidence type="ECO:0000313" key="1">
    <source>
        <dbReference type="EMBL" id="VHY07430.1"/>
    </source>
</evidence>
<dbReference type="Proteomes" id="UP000372533">
    <property type="component" value="Unassembled WGS sequence"/>
</dbReference>
<proteinExistence type="predicted"/>
<accession>A0AB74R3P1</accession>